<dbReference type="Proteomes" id="UP000771797">
    <property type="component" value="Unassembled WGS sequence"/>
</dbReference>
<dbReference type="Gene3D" id="3.40.1570.10">
    <property type="entry name" value="HemS/ChuS/ChuX like domains"/>
    <property type="match status" value="2"/>
</dbReference>
<protein>
    <submittedName>
        <fullName evidence="1">Uncharacterized protein</fullName>
    </submittedName>
</protein>
<sequence>MAILKGLYRLGSLVVTTFASGGRVSQSIRYPALTGSSPGLDCRGEQCRMRQELDVRQWRSVLAILAPVADLPARSLLFFDDYGEPVQQMAVAPESGGLAFEELVCAMLHPDQQQLGYPLAVRATHRPAGSLMDWERRWSQSDEDAFEELLRQVGDRRQVLYQAVRDKFACPIRSETVPSVLSLAADRAMPLTVCTGNRGVKLCLSAPWSPPRWQQGQCHLAHNGTLISLDMGRVASIWRLRRPGPGRVLTALEALDSEGRWLWTLSSGGNEDAWLALLGEALIQEGRGLPRSVLRSRRGKLACKRIFLGESPFACKQASHSGFVVSFVGSCLGSESVCKPAVPERSPVTVPC</sequence>
<accession>A0ABQ6Y5K5</accession>
<comment type="caution">
    <text evidence="1">The sequence shown here is derived from an EMBL/GenBank/DDBJ whole genome shotgun (WGS) entry which is preliminary data.</text>
</comment>
<keyword evidence="2" id="KW-1185">Reference proteome</keyword>
<reference evidence="1 2" key="1">
    <citation type="submission" date="2012-09" db="EMBL/GenBank/DDBJ databases">
        <title>Genome Sequence of alkane-degrading Bacterium Alcanivorax sp. 6-D-6.</title>
        <authorList>
            <person name="Lai Q."/>
            <person name="Shao Z."/>
        </authorList>
    </citation>
    <scope>NUCLEOTIDE SEQUENCE [LARGE SCALE GENOMIC DNA]</scope>
    <source>
        <strain evidence="1 2">6-D-6</strain>
    </source>
</reference>
<proteinExistence type="predicted"/>
<dbReference type="EMBL" id="AQPF01000031">
    <property type="protein sequence ID" value="KAF0804452.1"/>
    <property type="molecule type" value="Genomic_DNA"/>
</dbReference>
<evidence type="ECO:0000313" key="2">
    <source>
        <dbReference type="Proteomes" id="UP000771797"/>
    </source>
</evidence>
<evidence type="ECO:0000313" key="1">
    <source>
        <dbReference type="EMBL" id="KAF0804452.1"/>
    </source>
</evidence>
<gene>
    <name evidence="1" type="ORF">A6D6_03090</name>
</gene>
<name>A0ABQ6Y5K5_9GAMM</name>
<organism evidence="1 2">
    <name type="scientific">Alcanivorax xiamenensis</name>
    <dbReference type="NCBI Taxonomy" id="1177156"/>
    <lineage>
        <taxon>Bacteria</taxon>
        <taxon>Pseudomonadati</taxon>
        <taxon>Pseudomonadota</taxon>
        <taxon>Gammaproteobacteria</taxon>
        <taxon>Oceanospirillales</taxon>
        <taxon>Alcanivoracaceae</taxon>
        <taxon>Alcanivorax</taxon>
    </lineage>
</organism>
<dbReference type="InterPro" id="IPR053733">
    <property type="entry name" value="Heme_Transport_Util_sf"/>
</dbReference>
<dbReference type="SUPFAM" id="SSF144064">
    <property type="entry name" value="Heme iron utilization protein-like"/>
    <property type="match status" value="1"/>
</dbReference>